<evidence type="ECO:0000256" key="1">
    <source>
        <dbReference type="ARBA" id="ARBA00009437"/>
    </source>
</evidence>
<dbReference type="InterPro" id="IPR017685">
    <property type="entry name" value="ArgP"/>
</dbReference>
<dbReference type="InterPro" id="IPR036390">
    <property type="entry name" value="WH_DNA-bd_sf"/>
</dbReference>
<dbReference type="PANTHER" id="PTHR30579:SF2">
    <property type="entry name" value="HTH-TYPE TRANSCRIPTIONAL REGULATOR ARGP"/>
    <property type="match status" value="1"/>
</dbReference>
<dbReference type="Gene3D" id="3.40.190.290">
    <property type="match status" value="1"/>
</dbReference>
<evidence type="ECO:0000256" key="2">
    <source>
        <dbReference type="ARBA" id="ARBA00023015"/>
    </source>
</evidence>
<keyword evidence="4" id="KW-0010">Activator</keyword>
<dbReference type="NCBIfam" id="TIGR03298">
    <property type="entry name" value="argP"/>
    <property type="match status" value="1"/>
</dbReference>
<dbReference type="AlphaFoldDB" id="A0A4Y9F4C5"/>
<comment type="caution">
    <text evidence="7">The sequence shown here is derived from an EMBL/GenBank/DDBJ whole genome shotgun (WGS) entry which is preliminary data.</text>
</comment>
<reference evidence="7 8" key="1">
    <citation type="submission" date="2019-03" db="EMBL/GenBank/DDBJ databases">
        <title>Diversity of the mouse oral microbiome.</title>
        <authorList>
            <person name="Joseph S."/>
            <person name="Aduse-Opoku J."/>
            <person name="Curtis M."/>
            <person name="Wade W."/>
            <person name="Hashim A."/>
        </authorList>
    </citation>
    <scope>NUCLEOTIDE SEQUENCE [LARGE SCALE GENOMIC DNA]</scope>
    <source>
        <strain evidence="8">irhom_31</strain>
    </source>
</reference>
<dbReference type="Pfam" id="PF03466">
    <property type="entry name" value="LysR_substrate"/>
    <property type="match status" value="1"/>
</dbReference>
<gene>
    <name evidence="7" type="ORF">E4U03_06580</name>
</gene>
<dbReference type="Pfam" id="PF00126">
    <property type="entry name" value="HTH_1"/>
    <property type="match status" value="1"/>
</dbReference>
<dbReference type="InterPro" id="IPR050176">
    <property type="entry name" value="LTTR"/>
</dbReference>
<evidence type="ECO:0000259" key="6">
    <source>
        <dbReference type="PROSITE" id="PS50931"/>
    </source>
</evidence>
<dbReference type="GO" id="GO:0003700">
    <property type="term" value="F:DNA-binding transcription factor activity"/>
    <property type="evidence" value="ECO:0007669"/>
    <property type="project" value="InterPro"/>
</dbReference>
<dbReference type="GO" id="GO:0003677">
    <property type="term" value="F:DNA binding"/>
    <property type="evidence" value="ECO:0007669"/>
    <property type="project" value="UniProtKB-KW"/>
</dbReference>
<comment type="similarity">
    <text evidence="1">Belongs to the LysR transcriptional regulatory family.</text>
</comment>
<dbReference type="InterPro" id="IPR000847">
    <property type="entry name" value="LysR_HTH_N"/>
</dbReference>
<dbReference type="Gene3D" id="1.10.10.10">
    <property type="entry name" value="Winged helix-like DNA-binding domain superfamily/Winged helix DNA-binding domain"/>
    <property type="match status" value="1"/>
</dbReference>
<dbReference type="OrthoDB" id="3252676at2"/>
<evidence type="ECO:0000256" key="4">
    <source>
        <dbReference type="ARBA" id="ARBA00023159"/>
    </source>
</evidence>
<dbReference type="InterPro" id="IPR005119">
    <property type="entry name" value="LysR_subst-bd"/>
</dbReference>
<sequence length="304" mass="33063">MMRFTTDQLQTFVTVIEYGTFDAAADILGVSASAISQRVKAMEQLAGRVLLKRTNPVAPTESGQSVLRIARQSEFLHAEMERELGGSEEGQSVAVAVNADSLATWFLSAVAELAARDRIFCDVRREAEYHSSALLRSGEVMAALTSRPEPIAGCSVEKLGDIRYRVVASRDYLARYFPAYPQVTAEQLALAPVVEFDRKDFGLASARGLLLDRFAVEPDSWQGSPTIYLPSSPDYARAVLGGIAWGILPEVQGLDALASGDLVELASQPVDVPLYWQHWNISSPVLARLSERVYAAAAGEGVLR</sequence>
<evidence type="ECO:0000313" key="7">
    <source>
        <dbReference type="EMBL" id="TFU22333.1"/>
    </source>
</evidence>
<dbReference type="EMBL" id="SPQC01000019">
    <property type="protein sequence ID" value="TFU22333.1"/>
    <property type="molecule type" value="Genomic_DNA"/>
</dbReference>
<dbReference type="SUPFAM" id="SSF46785">
    <property type="entry name" value="Winged helix' DNA-binding domain"/>
    <property type="match status" value="1"/>
</dbReference>
<evidence type="ECO:0000256" key="3">
    <source>
        <dbReference type="ARBA" id="ARBA00023125"/>
    </source>
</evidence>
<organism evidence="7 8">
    <name type="scientific">Rothia nasimurium</name>
    <dbReference type="NCBI Taxonomy" id="85336"/>
    <lineage>
        <taxon>Bacteria</taxon>
        <taxon>Bacillati</taxon>
        <taxon>Actinomycetota</taxon>
        <taxon>Actinomycetes</taxon>
        <taxon>Micrococcales</taxon>
        <taxon>Micrococcaceae</taxon>
        <taxon>Rothia</taxon>
    </lineage>
</organism>
<proteinExistence type="inferred from homology"/>
<evidence type="ECO:0000313" key="8">
    <source>
        <dbReference type="Proteomes" id="UP000297951"/>
    </source>
</evidence>
<evidence type="ECO:0000256" key="5">
    <source>
        <dbReference type="ARBA" id="ARBA00023163"/>
    </source>
</evidence>
<keyword evidence="5" id="KW-0804">Transcription</keyword>
<protein>
    <submittedName>
        <fullName evidence="7">LysR family transcriptional regulator ArgP</fullName>
    </submittedName>
</protein>
<dbReference type="NCBIfam" id="NF002964">
    <property type="entry name" value="PRK03635.1"/>
    <property type="match status" value="1"/>
</dbReference>
<dbReference type="PROSITE" id="PS50931">
    <property type="entry name" value="HTH_LYSR"/>
    <property type="match status" value="1"/>
</dbReference>
<name>A0A4Y9F4C5_9MICC</name>
<keyword evidence="3" id="KW-0238">DNA-binding</keyword>
<feature type="domain" description="HTH lysR-type" evidence="6">
    <location>
        <begin position="4"/>
        <end position="60"/>
    </location>
</feature>
<dbReference type="InterPro" id="IPR036388">
    <property type="entry name" value="WH-like_DNA-bd_sf"/>
</dbReference>
<keyword evidence="2" id="KW-0805">Transcription regulation</keyword>
<dbReference type="SUPFAM" id="SSF53850">
    <property type="entry name" value="Periplasmic binding protein-like II"/>
    <property type="match status" value="1"/>
</dbReference>
<dbReference type="Proteomes" id="UP000297951">
    <property type="component" value="Unassembled WGS sequence"/>
</dbReference>
<dbReference type="RefSeq" id="WP_135012645.1">
    <property type="nucleotide sequence ID" value="NZ_JADGLK010000019.1"/>
</dbReference>
<dbReference type="STRING" id="85336.A7979_04665"/>
<dbReference type="PANTHER" id="PTHR30579">
    <property type="entry name" value="TRANSCRIPTIONAL REGULATOR"/>
    <property type="match status" value="1"/>
</dbReference>
<accession>A0A4Y9F4C5</accession>